<evidence type="ECO:0000313" key="2">
    <source>
        <dbReference type="Proteomes" id="UP000077275"/>
    </source>
</evidence>
<dbReference type="Proteomes" id="UP000077275">
    <property type="component" value="Unassembled WGS sequence"/>
</dbReference>
<evidence type="ECO:0000313" key="1">
    <source>
        <dbReference type="EMBL" id="KZX16904.1"/>
    </source>
</evidence>
<organism evidence="1 2">
    <name type="scientific">Methanobrevibacter cuticularis</name>
    <dbReference type="NCBI Taxonomy" id="47311"/>
    <lineage>
        <taxon>Archaea</taxon>
        <taxon>Methanobacteriati</taxon>
        <taxon>Methanobacteriota</taxon>
        <taxon>Methanomada group</taxon>
        <taxon>Methanobacteria</taxon>
        <taxon>Methanobacteriales</taxon>
        <taxon>Methanobacteriaceae</taxon>
        <taxon>Methanobrevibacter</taxon>
    </lineage>
</organism>
<sequence length="102" mass="12206">MNSILEIEDPKIVGSNNVPMPVIHILKDCIYDTRMKYEYKEKQPYTLVLNLKRKDYDLLMPYVGKDVIIYKYGNKEEFDKGTENKEYETKMLKKQHIKLKNT</sequence>
<dbReference type="RefSeq" id="WP_067258398.1">
    <property type="nucleotide sequence ID" value="NZ_LWMW01000084.1"/>
</dbReference>
<dbReference type="PATRIC" id="fig|47311.3.peg.526"/>
<comment type="caution">
    <text evidence="1">The sequence shown here is derived from an EMBL/GenBank/DDBJ whole genome shotgun (WGS) entry which is preliminary data.</text>
</comment>
<keyword evidence="2" id="KW-1185">Reference proteome</keyword>
<dbReference type="AlphaFoldDB" id="A0A166EQN0"/>
<proteinExistence type="predicted"/>
<gene>
    <name evidence="1" type="ORF">MBCUT_04550</name>
</gene>
<protein>
    <submittedName>
        <fullName evidence="1">Uncharacterized protein</fullName>
    </submittedName>
</protein>
<name>A0A166EQN0_9EURY</name>
<reference evidence="1 2" key="1">
    <citation type="submission" date="2016-04" db="EMBL/GenBank/DDBJ databases">
        <title>Genome sequence of Methanobrevibacter cuticularis DSM 11139.</title>
        <authorList>
            <person name="Poehlein A."/>
            <person name="Seedorf H."/>
            <person name="Daniel R."/>
        </authorList>
    </citation>
    <scope>NUCLEOTIDE SEQUENCE [LARGE SCALE GENOMIC DNA]</scope>
    <source>
        <strain evidence="1 2">DSM 11139</strain>
    </source>
</reference>
<dbReference type="EMBL" id="LWMW01000084">
    <property type="protein sequence ID" value="KZX16904.1"/>
    <property type="molecule type" value="Genomic_DNA"/>
</dbReference>
<accession>A0A166EQN0</accession>